<keyword evidence="2" id="KW-1185">Reference proteome</keyword>
<dbReference type="Proteomes" id="UP000027982">
    <property type="component" value="Chromosome"/>
</dbReference>
<proteinExistence type="predicted"/>
<evidence type="ECO:0000313" key="2">
    <source>
        <dbReference type="Proteomes" id="UP000027982"/>
    </source>
</evidence>
<dbReference type="EMBL" id="CP007139">
    <property type="protein sequence ID" value="AIE84476.1"/>
    <property type="molecule type" value="Genomic_DNA"/>
</dbReference>
<name>A0A068NLX5_FIMGI</name>
<dbReference type="AlphaFoldDB" id="A0A068NLX5"/>
<accession>A0A068NLX5</accession>
<gene>
    <name evidence="1" type="ORF">OP10G_1108</name>
</gene>
<sequence length="47" mass="5377">MDRATFFLGASTINQVANLVCERSVPLLRLVRRDLQGKREETFRVVA</sequence>
<protein>
    <submittedName>
        <fullName evidence="1">Uncharacterized protein</fullName>
    </submittedName>
</protein>
<evidence type="ECO:0000313" key="1">
    <source>
        <dbReference type="EMBL" id="AIE84476.1"/>
    </source>
</evidence>
<reference evidence="1 2" key="1">
    <citation type="journal article" date="2014" name="PLoS ONE">
        <title>The first complete genome sequence of the class fimbriimonadia in the phylum armatimonadetes.</title>
        <authorList>
            <person name="Hu Z.Y."/>
            <person name="Wang Y.Z."/>
            <person name="Im W.T."/>
            <person name="Wang S.Y."/>
            <person name="Zhao G.P."/>
            <person name="Zheng H.J."/>
            <person name="Quan Z.X."/>
        </authorList>
    </citation>
    <scope>NUCLEOTIDE SEQUENCE [LARGE SCALE GENOMIC DNA]</scope>
    <source>
        <strain evidence="1">Gsoil 348</strain>
    </source>
</reference>
<organism evidence="1 2">
    <name type="scientific">Fimbriimonas ginsengisoli Gsoil 348</name>
    <dbReference type="NCBI Taxonomy" id="661478"/>
    <lineage>
        <taxon>Bacteria</taxon>
        <taxon>Bacillati</taxon>
        <taxon>Armatimonadota</taxon>
        <taxon>Fimbriimonadia</taxon>
        <taxon>Fimbriimonadales</taxon>
        <taxon>Fimbriimonadaceae</taxon>
        <taxon>Fimbriimonas</taxon>
    </lineage>
</organism>
<dbReference type="HOGENOM" id="CLU_3168341_0_0_0"/>
<dbReference type="KEGG" id="fgi:OP10G_1108"/>